<evidence type="ECO:0000256" key="1">
    <source>
        <dbReference type="ARBA" id="ARBA00022714"/>
    </source>
</evidence>
<evidence type="ECO:0000256" key="3">
    <source>
        <dbReference type="ARBA" id="ARBA00023004"/>
    </source>
</evidence>
<dbReference type="PANTHER" id="PTHR10134">
    <property type="entry name" value="CYTOCHROME B-C1 COMPLEX SUBUNIT RIESKE, MITOCHONDRIAL"/>
    <property type="match status" value="1"/>
</dbReference>
<dbReference type="CDD" id="cd03467">
    <property type="entry name" value="Rieske"/>
    <property type="match status" value="1"/>
</dbReference>
<dbReference type="SUPFAM" id="SSF50022">
    <property type="entry name" value="ISP domain"/>
    <property type="match status" value="1"/>
</dbReference>
<gene>
    <name evidence="8" type="primary">RIP1</name>
    <name evidence="8" type="synonym">petA</name>
    <name evidence="8" type="synonym">UQCRFS1</name>
</gene>
<organism evidence="8">
    <name type="scientific">uncultured marine thaumarchaeote KM3_187_A08</name>
    <dbReference type="NCBI Taxonomy" id="1456073"/>
    <lineage>
        <taxon>Archaea</taxon>
        <taxon>Nitrososphaerota</taxon>
        <taxon>environmental samples</taxon>
    </lineage>
</organism>
<protein>
    <submittedName>
        <fullName evidence="8">Rieske (2Fe-2S) domain-containing protein (UQCRFS1, RIP1, petA)</fullName>
        <ecNumber evidence="8">1.10.2.2</ecNumber>
    </submittedName>
</protein>
<proteinExistence type="predicted"/>
<dbReference type="Gene3D" id="2.102.10.10">
    <property type="entry name" value="Rieske [2Fe-2S] iron-sulphur domain"/>
    <property type="match status" value="1"/>
</dbReference>
<sequence>MAEEEKIQQSDNQSTSADTTNPAPDSSDSNVTPPVNQEESQPSASENSAPEAVPEESVDPPPSKERRNFLKVIATAGGILGLTPFIPYGSFFTATLGGTEPVRQKIMNSQTGSFVNISDMEPDSSVIFPFPRTGDTEKDSEPFRRYQLIRLAPDLGGEANDASSFRIYSMVCVHMWCLWDYIEGREVEVNGEKFTGNIECPCHGSNYDVRDGLSHKGPAVLQSKPNDALPTLPLEVDENGDIWVLPPDTDLESNGIVGLGRYV</sequence>
<dbReference type="Pfam" id="PF00355">
    <property type="entry name" value="Rieske"/>
    <property type="match status" value="1"/>
</dbReference>
<feature type="compositionally biased region" description="Polar residues" evidence="6">
    <location>
        <begin position="9"/>
        <end position="48"/>
    </location>
</feature>
<accession>A0A075GVD2</accession>
<dbReference type="InterPro" id="IPR017941">
    <property type="entry name" value="Rieske_2Fe-2S"/>
</dbReference>
<keyword evidence="2" id="KW-0479">Metal-binding</keyword>
<evidence type="ECO:0000256" key="6">
    <source>
        <dbReference type="SAM" id="MobiDB-lite"/>
    </source>
</evidence>
<evidence type="ECO:0000259" key="7">
    <source>
        <dbReference type="PROSITE" id="PS51296"/>
    </source>
</evidence>
<dbReference type="EMBL" id="KF900749">
    <property type="protein sequence ID" value="AIF05758.1"/>
    <property type="molecule type" value="Genomic_DNA"/>
</dbReference>
<dbReference type="InterPro" id="IPR014349">
    <property type="entry name" value="Rieske_Fe-S_prot"/>
</dbReference>
<dbReference type="EC" id="1.10.2.2" evidence="8"/>
<dbReference type="InterPro" id="IPR036922">
    <property type="entry name" value="Rieske_2Fe-2S_sf"/>
</dbReference>
<keyword evidence="5" id="KW-1015">Disulfide bond</keyword>
<evidence type="ECO:0000256" key="5">
    <source>
        <dbReference type="ARBA" id="ARBA00023157"/>
    </source>
</evidence>
<feature type="domain" description="Rieske" evidence="7">
    <location>
        <begin position="160"/>
        <end position="243"/>
    </location>
</feature>
<keyword evidence="1" id="KW-0001">2Fe-2S</keyword>
<feature type="region of interest" description="Disordered" evidence="6">
    <location>
        <begin position="1"/>
        <end position="64"/>
    </location>
</feature>
<evidence type="ECO:0000256" key="4">
    <source>
        <dbReference type="ARBA" id="ARBA00023014"/>
    </source>
</evidence>
<reference evidence="8" key="1">
    <citation type="journal article" date="2014" name="Genome Biol. Evol.">
        <title>Pangenome evidence for extensive interdomain horizontal transfer affecting lineage core and shell genes in uncultured planktonic thaumarchaeota and euryarchaeota.</title>
        <authorList>
            <person name="Deschamps P."/>
            <person name="Zivanovic Y."/>
            <person name="Moreira D."/>
            <person name="Rodriguez-Valera F."/>
            <person name="Lopez-Garcia P."/>
        </authorList>
    </citation>
    <scope>NUCLEOTIDE SEQUENCE</scope>
</reference>
<keyword evidence="3" id="KW-0408">Iron</keyword>
<dbReference type="GO" id="GO:0016491">
    <property type="term" value="F:oxidoreductase activity"/>
    <property type="evidence" value="ECO:0007669"/>
    <property type="project" value="UniProtKB-KW"/>
</dbReference>
<evidence type="ECO:0000256" key="2">
    <source>
        <dbReference type="ARBA" id="ARBA00022723"/>
    </source>
</evidence>
<dbReference type="AlphaFoldDB" id="A0A075GVD2"/>
<keyword evidence="4" id="KW-0411">Iron-sulfur</keyword>
<name>A0A075GVD2_9ARCH</name>
<evidence type="ECO:0000313" key="8">
    <source>
        <dbReference type="EMBL" id="AIF05758.1"/>
    </source>
</evidence>
<keyword evidence="8" id="KW-0560">Oxidoreductase</keyword>
<dbReference type="PROSITE" id="PS51296">
    <property type="entry name" value="RIESKE"/>
    <property type="match status" value="1"/>
</dbReference>
<dbReference type="GO" id="GO:0051537">
    <property type="term" value="F:2 iron, 2 sulfur cluster binding"/>
    <property type="evidence" value="ECO:0007669"/>
    <property type="project" value="UniProtKB-KW"/>
</dbReference>
<dbReference type="GO" id="GO:0046872">
    <property type="term" value="F:metal ion binding"/>
    <property type="evidence" value="ECO:0007669"/>
    <property type="project" value="UniProtKB-KW"/>
</dbReference>